<dbReference type="Gene3D" id="1.25.40.280">
    <property type="entry name" value="alix/aip1 like domains"/>
    <property type="match status" value="2"/>
</dbReference>
<evidence type="ECO:0000256" key="2">
    <source>
        <dbReference type="ARBA" id="ARBA00022193"/>
    </source>
</evidence>
<dbReference type="AlphaFoldDB" id="A0A5C3EK79"/>
<feature type="domain" description="BRO1" evidence="4">
    <location>
        <begin position="2"/>
        <end position="605"/>
    </location>
</feature>
<feature type="region of interest" description="Disordered" evidence="3">
    <location>
        <begin position="292"/>
        <end position="407"/>
    </location>
</feature>
<accession>A0A5C3EK79</accession>
<keyword evidence="6" id="KW-1185">Reference proteome</keyword>
<organism evidence="5 6">
    <name type="scientific">Ustilago trichophora</name>
    <dbReference type="NCBI Taxonomy" id="86804"/>
    <lineage>
        <taxon>Eukaryota</taxon>
        <taxon>Fungi</taxon>
        <taxon>Dikarya</taxon>
        <taxon>Basidiomycota</taxon>
        <taxon>Ustilaginomycotina</taxon>
        <taxon>Ustilaginomycetes</taxon>
        <taxon>Ustilaginales</taxon>
        <taxon>Ustilaginaceae</taxon>
        <taxon>Ustilago</taxon>
    </lineage>
</organism>
<dbReference type="EMBL" id="OOIN01000029">
    <property type="protein sequence ID" value="SPO29669.1"/>
    <property type="molecule type" value="Genomic_DNA"/>
</dbReference>
<protein>
    <recommendedName>
        <fullName evidence="2">pH-response regulator protein palC</fullName>
    </recommendedName>
</protein>
<evidence type="ECO:0000256" key="3">
    <source>
        <dbReference type="SAM" id="MobiDB-lite"/>
    </source>
</evidence>
<dbReference type="GO" id="GO:0005886">
    <property type="term" value="C:plasma membrane"/>
    <property type="evidence" value="ECO:0007669"/>
    <property type="project" value="TreeGrafter"/>
</dbReference>
<evidence type="ECO:0000256" key="1">
    <source>
        <dbReference type="ARBA" id="ARBA00010997"/>
    </source>
</evidence>
<reference evidence="5 6" key="1">
    <citation type="submission" date="2018-03" db="EMBL/GenBank/DDBJ databases">
        <authorList>
            <person name="Guldener U."/>
        </authorList>
    </citation>
    <scope>NUCLEOTIDE SEQUENCE [LARGE SCALE GENOMIC DNA]</scope>
    <source>
        <strain evidence="5 6">NBRC100155</strain>
    </source>
</reference>
<dbReference type="Proteomes" id="UP000324022">
    <property type="component" value="Unassembled WGS sequence"/>
</dbReference>
<sequence length="632" mass="68082">MYIYDLPTTGTISFTDFLVTTDLVSQVASTTQLRARLRAVLKENRAGTSSFVSKDDGGDQSSSASGTASTTDWMTIVKTIEEYLPHLLAVFNCVQTDDLILRYEPVFSWRTCVSSTRFRGPQRVDLAGLYYELASTLLTYALTLSNFASTTVSGLGSFERDARLSSEERKSRDDRLRWAADTLCRASGILLYLSQELLPRWRDQVGRVEGLPPDLTTEVTLGLSKVCLAEAQALAIRKLVSPSVGKAVDTVTPGPPLEKGHPSASLLAKLHLSVVEELESAVGLFKTVGEKGKVKGRRKGASGDAGLSANHEHELSRRISATRDHAFDNNDDEEDDDDDDNPGRNANDGGVGSKTKGLFSKFKRKEATSKHQHQHQQSRISGPHDVSPSPSSFGGGPAGGNSFYAPPSSTTSIAGGLDQNLEITSSLLKYLTFSSTFHRAMAYKWLGIDSGESTTSKIGSAIAFLTLSSTLLSSSSVKDLTSTLTNISISSSSLLPSSKTKTRQRGDKAVVEQELSTILHWLQSYRKLNDTVSFQPIPSSAEVTSKVPAGRAALGVKEFKLPTPKWGPGSQGYEGRGGGLTGALALDQLHLLDIDHPARKNLVALHQADRDGIDADFQGRNVAGYAGQGAYY</sequence>
<evidence type="ECO:0000259" key="4">
    <source>
        <dbReference type="PROSITE" id="PS51180"/>
    </source>
</evidence>
<dbReference type="InterPro" id="IPR004328">
    <property type="entry name" value="BRO1_dom"/>
</dbReference>
<dbReference type="OrthoDB" id="10266451at2759"/>
<dbReference type="GO" id="GO:0071467">
    <property type="term" value="P:cellular response to pH"/>
    <property type="evidence" value="ECO:0007669"/>
    <property type="project" value="InterPro"/>
</dbReference>
<feature type="compositionally biased region" description="Acidic residues" evidence="3">
    <location>
        <begin position="329"/>
        <end position="340"/>
    </location>
</feature>
<proteinExistence type="inferred from homology"/>
<name>A0A5C3EK79_9BASI</name>
<gene>
    <name evidence="5" type="ORF">UTRI_05491</name>
</gene>
<dbReference type="InterPro" id="IPR037505">
    <property type="entry name" value="pH-resp_palC"/>
</dbReference>
<dbReference type="InterPro" id="IPR038499">
    <property type="entry name" value="BRO1_sf"/>
</dbReference>
<dbReference type="PROSITE" id="PS51180">
    <property type="entry name" value="BRO1"/>
    <property type="match status" value="1"/>
</dbReference>
<evidence type="ECO:0000313" key="6">
    <source>
        <dbReference type="Proteomes" id="UP000324022"/>
    </source>
</evidence>
<dbReference type="PANTHER" id="PTHR40463:SF1">
    <property type="entry name" value="PH-RESPONSE REGULATOR PROTEIN PALC"/>
    <property type="match status" value="1"/>
</dbReference>
<feature type="compositionally biased region" description="Basic and acidic residues" evidence="3">
    <location>
        <begin position="310"/>
        <end position="328"/>
    </location>
</feature>
<dbReference type="PANTHER" id="PTHR40463">
    <property type="entry name" value="PH-RESPONSE REGULATOR PROTEIN PALC"/>
    <property type="match status" value="1"/>
</dbReference>
<comment type="similarity">
    <text evidence="1">Belongs to the palC family.</text>
</comment>
<dbReference type="SMART" id="SM01041">
    <property type="entry name" value="BRO1"/>
    <property type="match status" value="1"/>
</dbReference>
<evidence type="ECO:0000313" key="5">
    <source>
        <dbReference type="EMBL" id="SPO29669.1"/>
    </source>
</evidence>